<dbReference type="GO" id="GO:0016811">
    <property type="term" value="F:hydrolase activity, acting on carbon-nitrogen (but not peptide) bonds, in linear amides"/>
    <property type="evidence" value="ECO:0007669"/>
    <property type="project" value="InterPro"/>
</dbReference>
<evidence type="ECO:0000313" key="2">
    <source>
        <dbReference type="Proteomes" id="UP000824120"/>
    </source>
</evidence>
<dbReference type="PANTHER" id="PTHR31891:SF1">
    <property type="entry name" value="FORMAMIDASE C869.04-RELATED"/>
    <property type="match status" value="1"/>
</dbReference>
<name>A0A9J6AHD7_SOLCO</name>
<dbReference type="InterPro" id="IPR004304">
    <property type="entry name" value="FmdA_AmdA"/>
</dbReference>
<evidence type="ECO:0000313" key="1">
    <source>
        <dbReference type="EMBL" id="KAG5623833.1"/>
    </source>
</evidence>
<evidence type="ECO:0008006" key="3">
    <source>
        <dbReference type="Google" id="ProtNLM"/>
    </source>
</evidence>
<organism evidence="1 2">
    <name type="scientific">Solanum commersonii</name>
    <name type="common">Commerson's wild potato</name>
    <name type="synonym">Commerson's nightshade</name>
    <dbReference type="NCBI Taxonomy" id="4109"/>
    <lineage>
        <taxon>Eukaryota</taxon>
        <taxon>Viridiplantae</taxon>
        <taxon>Streptophyta</taxon>
        <taxon>Embryophyta</taxon>
        <taxon>Tracheophyta</taxon>
        <taxon>Spermatophyta</taxon>
        <taxon>Magnoliopsida</taxon>
        <taxon>eudicotyledons</taxon>
        <taxon>Gunneridae</taxon>
        <taxon>Pentapetalae</taxon>
        <taxon>asterids</taxon>
        <taxon>lamiids</taxon>
        <taxon>Solanales</taxon>
        <taxon>Solanaceae</taxon>
        <taxon>Solanoideae</taxon>
        <taxon>Solaneae</taxon>
        <taxon>Solanum</taxon>
    </lineage>
</organism>
<dbReference type="Gene3D" id="3.10.28.20">
    <property type="entry name" value="Acetamidase/Formamidase-like domains"/>
    <property type="match status" value="1"/>
</dbReference>
<dbReference type="OrthoDB" id="9975579at2759"/>
<proteinExistence type="predicted"/>
<protein>
    <recommendedName>
        <fullName evidence="3">Formamidase</fullName>
    </recommendedName>
</protein>
<reference evidence="1 2" key="1">
    <citation type="submission" date="2020-09" db="EMBL/GenBank/DDBJ databases">
        <title>De no assembly of potato wild relative species, Solanum commersonii.</title>
        <authorList>
            <person name="Cho K."/>
        </authorList>
    </citation>
    <scope>NUCLEOTIDE SEQUENCE [LARGE SCALE GENOMIC DNA]</scope>
    <source>
        <strain evidence="1">LZ3.2</strain>
        <tissue evidence="1">Leaf</tissue>
    </source>
</reference>
<dbReference type="EMBL" id="JACXVP010000002">
    <property type="protein sequence ID" value="KAG5623833.1"/>
    <property type="molecule type" value="Genomic_DNA"/>
</dbReference>
<accession>A0A9J6AHD7</accession>
<dbReference type="Proteomes" id="UP000824120">
    <property type="component" value="Chromosome 2"/>
</dbReference>
<dbReference type="SUPFAM" id="SSF141130">
    <property type="entry name" value="Acetamidase/Formamidase-like"/>
    <property type="match status" value="1"/>
</dbReference>
<sequence length="161" mass="17740">MKEYLTPMGPTPLHVNPIFEIGPMEPRFSEWLVFEGISVDESGQQHYLDASVAYKRAVLNAIDYLSKFGYSKEQVYLLLSCCPCEGRISGIVDAPNAVATLAIPTAIFDQDIRPKVNKVPLGPRLMRNPGIPQCTYDGNLPITKNPLLHQQGSSCNMDASS</sequence>
<dbReference type="PANTHER" id="PTHR31891">
    <property type="entry name" value="FORMAMIDASE C869.04-RELATED"/>
    <property type="match status" value="1"/>
</dbReference>
<comment type="caution">
    <text evidence="1">The sequence shown here is derived from an EMBL/GenBank/DDBJ whole genome shotgun (WGS) entry which is preliminary data.</text>
</comment>
<gene>
    <name evidence="1" type="ORF">H5410_009051</name>
</gene>
<dbReference type="AlphaFoldDB" id="A0A9J6AHD7"/>
<dbReference type="Pfam" id="PF03069">
    <property type="entry name" value="FmdA_AmdA"/>
    <property type="match status" value="1"/>
</dbReference>
<keyword evidence="2" id="KW-1185">Reference proteome</keyword>